<evidence type="ECO:0000256" key="1">
    <source>
        <dbReference type="SAM" id="MobiDB-lite"/>
    </source>
</evidence>
<dbReference type="RefSeq" id="WP_012598472.1">
    <property type="nucleotide sequence ID" value="NC_011729.1"/>
</dbReference>
<evidence type="ECO:0008006" key="4">
    <source>
        <dbReference type="Google" id="ProtNLM"/>
    </source>
</evidence>
<proteinExistence type="predicted"/>
<organism evidence="2 3">
    <name type="scientific">Gloeothece citriformis (strain PCC 7424)</name>
    <name type="common">Cyanothece sp. (strain PCC 7424)</name>
    <dbReference type="NCBI Taxonomy" id="65393"/>
    <lineage>
        <taxon>Bacteria</taxon>
        <taxon>Bacillati</taxon>
        <taxon>Cyanobacteriota</taxon>
        <taxon>Cyanophyceae</taxon>
        <taxon>Oscillatoriophycideae</taxon>
        <taxon>Chroococcales</taxon>
        <taxon>Aphanothecaceae</taxon>
        <taxon>Gloeothece</taxon>
        <taxon>Gloeothece citriformis</taxon>
    </lineage>
</organism>
<dbReference type="HOGENOM" id="CLU_1591790_0_0_3"/>
<dbReference type="OrthoDB" id="9842182at2"/>
<dbReference type="eggNOG" id="ENOG5030QSK">
    <property type="taxonomic scope" value="Bacteria"/>
</dbReference>
<protein>
    <recommendedName>
        <fullName evidence="4">Lipoprotein</fullName>
    </recommendedName>
</protein>
<name>B7KJS7_GLOC7</name>
<accession>B7KJS7</accession>
<gene>
    <name evidence="2" type="ordered locus">PCC7424_1073</name>
</gene>
<dbReference type="KEGG" id="cyc:PCC7424_1073"/>
<dbReference type="AlphaFoldDB" id="B7KJS7"/>
<evidence type="ECO:0000313" key="2">
    <source>
        <dbReference type="EMBL" id="ACK69526.1"/>
    </source>
</evidence>
<evidence type="ECO:0000313" key="3">
    <source>
        <dbReference type="Proteomes" id="UP000002384"/>
    </source>
</evidence>
<feature type="compositionally biased region" description="Polar residues" evidence="1">
    <location>
        <begin position="39"/>
        <end position="61"/>
    </location>
</feature>
<reference evidence="3" key="1">
    <citation type="journal article" date="2011" name="MBio">
        <title>Novel metabolic attributes of the genus Cyanothece, comprising a group of unicellular nitrogen-fixing Cyanobacteria.</title>
        <authorList>
            <person name="Bandyopadhyay A."/>
            <person name="Elvitigala T."/>
            <person name="Welsh E."/>
            <person name="Stockel J."/>
            <person name="Liberton M."/>
            <person name="Min H."/>
            <person name="Sherman L.A."/>
            <person name="Pakrasi H.B."/>
        </authorList>
    </citation>
    <scope>NUCLEOTIDE SEQUENCE [LARGE SCALE GENOMIC DNA]</scope>
    <source>
        <strain evidence="3">PCC 7424</strain>
    </source>
</reference>
<keyword evidence="3" id="KW-1185">Reference proteome</keyword>
<feature type="region of interest" description="Disordered" evidence="1">
    <location>
        <begin position="39"/>
        <end position="167"/>
    </location>
</feature>
<dbReference type="EMBL" id="CP001291">
    <property type="protein sequence ID" value="ACK69526.1"/>
    <property type="molecule type" value="Genomic_DNA"/>
</dbReference>
<feature type="compositionally biased region" description="Basic and acidic residues" evidence="1">
    <location>
        <begin position="144"/>
        <end position="167"/>
    </location>
</feature>
<dbReference type="Proteomes" id="UP000002384">
    <property type="component" value="Chromosome"/>
</dbReference>
<feature type="compositionally biased region" description="Polar residues" evidence="1">
    <location>
        <begin position="125"/>
        <end position="137"/>
    </location>
</feature>
<feature type="compositionally biased region" description="Basic and acidic residues" evidence="1">
    <location>
        <begin position="77"/>
        <end position="86"/>
    </location>
</feature>
<dbReference type="PROSITE" id="PS51257">
    <property type="entry name" value="PROKAR_LIPOPROTEIN"/>
    <property type="match status" value="1"/>
</dbReference>
<sequence>MKIRQNFSLYRILTVFVAGLFLFVLTACGSGTPKVLANDSMSTRSNKPANVMQPSDIQQRQGAVPEANRKAQILVEQSKRNLEEHGNYQQSNNPFNPEKSASEIAGDLQNKLGEGAESLKEGVKNSAQDFTSATKSAGRSAKILGEDLSNKAQRTGDEVQRRTFDND</sequence>